<name>A0A229NZS0_9BACL</name>
<dbReference type="Proteomes" id="UP000215145">
    <property type="component" value="Unassembled WGS sequence"/>
</dbReference>
<dbReference type="AlphaFoldDB" id="A0A229NZS0"/>
<evidence type="ECO:0000313" key="2">
    <source>
        <dbReference type="Proteomes" id="UP000215145"/>
    </source>
</evidence>
<organism evidence="1 2">
    <name type="scientific">Paenibacillus herberti</name>
    <dbReference type="NCBI Taxonomy" id="1619309"/>
    <lineage>
        <taxon>Bacteria</taxon>
        <taxon>Bacillati</taxon>
        <taxon>Bacillota</taxon>
        <taxon>Bacilli</taxon>
        <taxon>Bacillales</taxon>
        <taxon>Paenibacillaceae</taxon>
        <taxon>Paenibacillus</taxon>
    </lineage>
</organism>
<gene>
    <name evidence="1" type="ORF">CGZ75_01555</name>
</gene>
<protein>
    <submittedName>
        <fullName evidence="1">Uncharacterized protein</fullName>
    </submittedName>
</protein>
<accession>A0A229NZS0</accession>
<evidence type="ECO:0000313" key="1">
    <source>
        <dbReference type="EMBL" id="OXM15453.1"/>
    </source>
</evidence>
<dbReference type="OrthoDB" id="9794294at2"/>
<dbReference type="EMBL" id="NMUQ01000001">
    <property type="protein sequence ID" value="OXM15453.1"/>
    <property type="molecule type" value="Genomic_DNA"/>
</dbReference>
<keyword evidence="2" id="KW-1185">Reference proteome</keyword>
<comment type="caution">
    <text evidence="1">The sequence shown here is derived from an EMBL/GenBank/DDBJ whole genome shotgun (WGS) entry which is preliminary data.</text>
</comment>
<reference evidence="1 2" key="1">
    <citation type="submission" date="2017-07" db="EMBL/GenBank/DDBJ databases">
        <title>Paenibacillus herberti R33 genome sequencing and assembly.</title>
        <authorList>
            <person name="Su W."/>
        </authorList>
    </citation>
    <scope>NUCLEOTIDE SEQUENCE [LARGE SCALE GENOMIC DNA]</scope>
    <source>
        <strain evidence="1 2">R33</strain>
    </source>
</reference>
<proteinExistence type="predicted"/>
<sequence length="69" mass="7819">MDSSNQRKIASVDSLGVNEDLRRKEPLSDRWQALEVGKIEDGQLVANVVRGLGFPVKWDGEKTLYIKYV</sequence>
<dbReference type="RefSeq" id="WP_089522512.1">
    <property type="nucleotide sequence ID" value="NZ_NMUQ01000001.1"/>
</dbReference>